<dbReference type="OMA" id="EMGFILL"/>
<evidence type="ECO:0000313" key="2">
    <source>
        <dbReference type="Ensembl" id="ENSCSEP00000015438.1"/>
    </source>
</evidence>
<dbReference type="STRING" id="244447.ENSCSEP00000015438"/>
<keyword evidence="1" id="KW-1133">Transmembrane helix</keyword>
<dbReference type="GeneTree" id="ENSGT01030000235138"/>
<keyword evidence="1" id="KW-0812">Transmembrane</keyword>
<keyword evidence="3" id="KW-1185">Reference proteome</keyword>
<name>A0A3P8VJI8_CYNSE</name>
<reference evidence="2 3" key="1">
    <citation type="journal article" date="2014" name="Nat. Genet.">
        <title>Whole-genome sequence of a flatfish provides insights into ZW sex chromosome evolution and adaptation to a benthic lifestyle.</title>
        <authorList>
            <person name="Chen S."/>
            <person name="Zhang G."/>
            <person name="Shao C."/>
            <person name="Huang Q."/>
            <person name="Liu G."/>
            <person name="Zhang P."/>
            <person name="Song W."/>
            <person name="An N."/>
            <person name="Chalopin D."/>
            <person name="Volff J.N."/>
            <person name="Hong Y."/>
            <person name="Li Q."/>
            <person name="Sha Z."/>
            <person name="Zhou H."/>
            <person name="Xie M."/>
            <person name="Yu Q."/>
            <person name="Liu Y."/>
            <person name="Xiang H."/>
            <person name="Wang N."/>
            <person name="Wu K."/>
            <person name="Yang C."/>
            <person name="Zhou Q."/>
            <person name="Liao X."/>
            <person name="Yang L."/>
            <person name="Hu Q."/>
            <person name="Zhang J."/>
            <person name="Meng L."/>
            <person name="Jin L."/>
            <person name="Tian Y."/>
            <person name="Lian J."/>
            <person name="Yang J."/>
            <person name="Miao G."/>
            <person name="Liu S."/>
            <person name="Liang Z."/>
            <person name="Yan F."/>
            <person name="Li Y."/>
            <person name="Sun B."/>
            <person name="Zhang H."/>
            <person name="Zhang J."/>
            <person name="Zhu Y."/>
            <person name="Du M."/>
            <person name="Zhao Y."/>
            <person name="Schartl M."/>
            <person name="Tang Q."/>
            <person name="Wang J."/>
        </authorList>
    </citation>
    <scope>NUCLEOTIDE SEQUENCE</scope>
</reference>
<accession>A0A3P8VJI8</accession>
<reference evidence="2" key="2">
    <citation type="submission" date="2025-08" db="UniProtKB">
        <authorList>
            <consortium name="Ensembl"/>
        </authorList>
    </citation>
    <scope>IDENTIFICATION</scope>
</reference>
<evidence type="ECO:0000313" key="3">
    <source>
        <dbReference type="Proteomes" id="UP000265120"/>
    </source>
</evidence>
<evidence type="ECO:0000256" key="1">
    <source>
        <dbReference type="SAM" id="Phobius"/>
    </source>
</evidence>
<dbReference type="Ensembl" id="ENSCSET00000015627.1">
    <property type="protein sequence ID" value="ENSCSEP00000015438.1"/>
    <property type="gene ID" value="ENSCSEG00000009919.1"/>
</dbReference>
<dbReference type="InParanoid" id="A0A3P8VJI8"/>
<keyword evidence="1" id="KW-0472">Membrane</keyword>
<dbReference type="Proteomes" id="UP000265120">
    <property type="component" value="Chromosome 17"/>
</dbReference>
<sequence>MASLHLAVPLPAVLMITVTLYMMLLGLGLWIRFCLKVGAGAAAIMTWLLSHSSISSTVTVLVNLTDLICGKWDCACTCQPPECESCNCLCFEIRIK</sequence>
<protein>
    <submittedName>
        <fullName evidence="2">Uncharacterized protein</fullName>
    </submittedName>
</protein>
<reference evidence="2" key="3">
    <citation type="submission" date="2025-09" db="UniProtKB">
        <authorList>
            <consortium name="Ensembl"/>
        </authorList>
    </citation>
    <scope>IDENTIFICATION</scope>
</reference>
<proteinExistence type="predicted"/>
<organism evidence="2 3">
    <name type="scientific">Cynoglossus semilaevis</name>
    <name type="common">Tongue sole</name>
    <dbReference type="NCBI Taxonomy" id="244447"/>
    <lineage>
        <taxon>Eukaryota</taxon>
        <taxon>Metazoa</taxon>
        <taxon>Chordata</taxon>
        <taxon>Craniata</taxon>
        <taxon>Vertebrata</taxon>
        <taxon>Euteleostomi</taxon>
        <taxon>Actinopterygii</taxon>
        <taxon>Neopterygii</taxon>
        <taxon>Teleostei</taxon>
        <taxon>Neoteleostei</taxon>
        <taxon>Acanthomorphata</taxon>
        <taxon>Carangaria</taxon>
        <taxon>Pleuronectiformes</taxon>
        <taxon>Pleuronectoidei</taxon>
        <taxon>Cynoglossidae</taxon>
        <taxon>Cynoglossinae</taxon>
        <taxon>Cynoglossus</taxon>
    </lineage>
</organism>
<dbReference type="AlphaFoldDB" id="A0A3P8VJI8"/>
<feature type="transmembrane region" description="Helical" evidence="1">
    <location>
        <begin position="12"/>
        <end position="35"/>
    </location>
</feature>